<protein>
    <submittedName>
        <fullName evidence="2">BnaA09g54390D protein</fullName>
    </submittedName>
</protein>
<dbReference type="AlphaFoldDB" id="A0A078JJV4"/>
<keyword evidence="3" id="KW-1185">Reference proteome</keyword>
<sequence>MSSSRNTSGSQRRGRQSSGEARTTTDGEQLVKDIICGRIRIIWWKLGGVIGLRNMEELKEDYPCNQVDLLTTSQNHFQSVGMGGSTAIGANTGGGYMSFLGVHSTELEEPRREPTSFVNLLNESNDDGLV</sequence>
<dbReference type="Gramene" id="CDY66101">
    <property type="protein sequence ID" value="CDY66101"/>
    <property type="gene ID" value="GSBRNA2T00052072001"/>
</dbReference>
<organism evidence="2 3">
    <name type="scientific">Brassica napus</name>
    <name type="common">Rape</name>
    <dbReference type="NCBI Taxonomy" id="3708"/>
    <lineage>
        <taxon>Eukaryota</taxon>
        <taxon>Viridiplantae</taxon>
        <taxon>Streptophyta</taxon>
        <taxon>Embryophyta</taxon>
        <taxon>Tracheophyta</taxon>
        <taxon>Spermatophyta</taxon>
        <taxon>Magnoliopsida</taxon>
        <taxon>eudicotyledons</taxon>
        <taxon>Gunneridae</taxon>
        <taxon>Pentapetalae</taxon>
        <taxon>rosids</taxon>
        <taxon>malvids</taxon>
        <taxon>Brassicales</taxon>
        <taxon>Brassicaceae</taxon>
        <taxon>Brassiceae</taxon>
        <taxon>Brassica</taxon>
    </lineage>
</organism>
<accession>A0A078JJV4</accession>
<dbReference type="EMBL" id="LK035081">
    <property type="protein sequence ID" value="CDY66101.1"/>
    <property type="molecule type" value="Genomic_DNA"/>
</dbReference>
<reference evidence="2 3" key="1">
    <citation type="journal article" date="2014" name="Science">
        <title>Plant genetics. Early allopolyploid evolution in the post-Neolithic Brassica napus oilseed genome.</title>
        <authorList>
            <person name="Chalhoub B."/>
            <person name="Denoeud F."/>
            <person name="Liu S."/>
            <person name="Parkin I.A."/>
            <person name="Tang H."/>
            <person name="Wang X."/>
            <person name="Chiquet J."/>
            <person name="Belcram H."/>
            <person name="Tong C."/>
            <person name="Samans B."/>
            <person name="Correa M."/>
            <person name="Da Silva C."/>
            <person name="Just J."/>
            <person name="Falentin C."/>
            <person name="Koh C.S."/>
            <person name="Le Clainche I."/>
            <person name="Bernard M."/>
            <person name="Bento P."/>
            <person name="Noel B."/>
            <person name="Labadie K."/>
            <person name="Alberti A."/>
            <person name="Charles M."/>
            <person name="Arnaud D."/>
            <person name="Guo H."/>
            <person name="Daviaud C."/>
            <person name="Alamery S."/>
            <person name="Jabbari K."/>
            <person name="Zhao M."/>
            <person name="Edger P.P."/>
            <person name="Chelaifa H."/>
            <person name="Tack D."/>
            <person name="Lassalle G."/>
            <person name="Mestiri I."/>
            <person name="Schnel N."/>
            <person name="Le Paslier M.C."/>
            <person name="Fan G."/>
            <person name="Renault V."/>
            <person name="Bayer P.E."/>
            <person name="Golicz A.A."/>
            <person name="Manoli S."/>
            <person name="Lee T.H."/>
            <person name="Thi V.H."/>
            <person name="Chalabi S."/>
            <person name="Hu Q."/>
            <person name="Fan C."/>
            <person name="Tollenaere R."/>
            <person name="Lu Y."/>
            <person name="Battail C."/>
            <person name="Shen J."/>
            <person name="Sidebottom C.H."/>
            <person name="Wang X."/>
            <person name="Canaguier A."/>
            <person name="Chauveau A."/>
            <person name="Berard A."/>
            <person name="Deniot G."/>
            <person name="Guan M."/>
            <person name="Liu Z."/>
            <person name="Sun F."/>
            <person name="Lim Y.P."/>
            <person name="Lyons E."/>
            <person name="Town C.D."/>
            <person name="Bancroft I."/>
            <person name="Wang X."/>
            <person name="Meng J."/>
            <person name="Ma J."/>
            <person name="Pires J.C."/>
            <person name="King G.J."/>
            <person name="Brunel D."/>
            <person name="Delourme R."/>
            <person name="Renard M."/>
            <person name="Aury J.M."/>
            <person name="Adams K.L."/>
            <person name="Batley J."/>
            <person name="Snowdon R.J."/>
            <person name="Tost J."/>
            <person name="Edwards D."/>
            <person name="Zhou Y."/>
            <person name="Hua W."/>
            <person name="Sharpe A.G."/>
            <person name="Paterson A.H."/>
            <person name="Guan C."/>
            <person name="Wincker P."/>
        </authorList>
    </citation>
    <scope>NUCLEOTIDE SEQUENCE [LARGE SCALE GENOMIC DNA]</scope>
    <source>
        <strain evidence="3">cv. Darmor-bzh</strain>
    </source>
</reference>
<proteinExistence type="predicted"/>
<dbReference type="Proteomes" id="UP000028999">
    <property type="component" value="Unassembled WGS sequence"/>
</dbReference>
<dbReference type="PaxDb" id="3708-A0A078JJV4"/>
<evidence type="ECO:0000256" key="1">
    <source>
        <dbReference type="SAM" id="MobiDB-lite"/>
    </source>
</evidence>
<name>A0A078JJV4_BRANA</name>
<feature type="region of interest" description="Disordered" evidence="1">
    <location>
        <begin position="1"/>
        <end position="27"/>
    </location>
</feature>
<evidence type="ECO:0000313" key="2">
    <source>
        <dbReference type="EMBL" id="CDY66101.1"/>
    </source>
</evidence>
<feature type="compositionally biased region" description="Low complexity" evidence="1">
    <location>
        <begin position="1"/>
        <end position="19"/>
    </location>
</feature>
<evidence type="ECO:0000313" key="3">
    <source>
        <dbReference type="Proteomes" id="UP000028999"/>
    </source>
</evidence>
<gene>
    <name evidence="2" type="primary">BnaA09g54390D</name>
    <name evidence="2" type="ORF">GSBRNA2T00052072001</name>
</gene>